<dbReference type="AlphaFoldDB" id="A0A6A5V378"/>
<evidence type="ECO:0000313" key="2">
    <source>
        <dbReference type="Proteomes" id="UP000800036"/>
    </source>
</evidence>
<dbReference type="OrthoDB" id="3786121at2759"/>
<evidence type="ECO:0000313" key="1">
    <source>
        <dbReference type="EMBL" id="KAF1971110.1"/>
    </source>
</evidence>
<dbReference type="EMBL" id="ML976695">
    <property type="protein sequence ID" value="KAF1971110.1"/>
    <property type="molecule type" value="Genomic_DNA"/>
</dbReference>
<protein>
    <submittedName>
        <fullName evidence="1">Uncharacterized protein</fullName>
    </submittedName>
</protein>
<keyword evidence="2" id="KW-1185">Reference proteome</keyword>
<organism evidence="1 2">
    <name type="scientific">Bimuria novae-zelandiae CBS 107.79</name>
    <dbReference type="NCBI Taxonomy" id="1447943"/>
    <lineage>
        <taxon>Eukaryota</taxon>
        <taxon>Fungi</taxon>
        <taxon>Dikarya</taxon>
        <taxon>Ascomycota</taxon>
        <taxon>Pezizomycotina</taxon>
        <taxon>Dothideomycetes</taxon>
        <taxon>Pleosporomycetidae</taxon>
        <taxon>Pleosporales</taxon>
        <taxon>Massarineae</taxon>
        <taxon>Didymosphaeriaceae</taxon>
        <taxon>Bimuria</taxon>
    </lineage>
</organism>
<gene>
    <name evidence="1" type="ORF">BU23DRAFT_556139</name>
</gene>
<reference evidence="1" key="1">
    <citation type="journal article" date="2020" name="Stud. Mycol.">
        <title>101 Dothideomycetes genomes: a test case for predicting lifestyles and emergence of pathogens.</title>
        <authorList>
            <person name="Haridas S."/>
            <person name="Albert R."/>
            <person name="Binder M."/>
            <person name="Bloem J."/>
            <person name="Labutti K."/>
            <person name="Salamov A."/>
            <person name="Andreopoulos B."/>
            <person name="Baker S."/>
            <person name="Barry K."/>
            <person name="Bills G."/>
            <person name="Bluhm B."/>
            <person name="Cannon C."/>
            <person name="Castanera R."/>
            <person name="Culley D."/>
            <person name="Daum C."/>
            <person name="Ezra D."/>
            <person name="Gonzalez J."/>
            <person name="Henrissat B."/>
            <person name="Kuo A."/>
            <person name="Liang C."/>
            <person name="Lipzen A."/>
            <person name="Lutzoni F."/>
            <person name="Magnuson J."/>
            <person name="Mondo S."/>
            <person name="Nolan M."/>
            <person name="Ohm R."/>
            <person name="Pangilinan J."/>
            <person name="Park H.-J."/>
            <person name="Ramirez L."/>
            <person name="Alfaro M."/>
            <person name="Sun H."/>
            <person name="Tritt A."/>
            <person name="Yoshinaga Y."/>
            <person name="Zwiers L.-H."/>
            <person name="Turgeon B."/>
            <person name="Goodwin S."/>
            <person name="Spatafora J."/>
            <person name="Crous P."/>
            <person name="Grigoriev I."/>
        </authorList>
    </citation>
    <scope>NUCLEOTIDE SEQUENCE</scope>
    <source>
        <strain evidence="1">CBS 107.79</strain>
    </source>
</reference>
<accession>A0A6A5V378</accession>
<name>A0A6A5V378_9PLEO</name>
<dbReference type="Proteomes" id="UP000800036">
    <property type="component" value="Unassembled WGS sequence"/>
</dbReference>
<sequence>MLLFEVLPTTTPASQQLARELASLLPQLAVIQVTTKHKDMKLFEYKQTEKYKEVPRSLFNELAQANNLKHTIETRARVTFPTGPPNAERPTPTLQHLDAGWIEVPPGYIALVTLLIPEDCVKTVEIQVRPNLKEGYSATQQHNVLLFEGVYFRTEPAGVHYALLPVPTSPLGE</sequence>
<proteinExistence type="predicted"/>